<organism evidence="1 2">
    <name type="scientific">Ochrobactrum soli</name>
    <dbReference type="NCBI Taxonomy" id="2448455"/>
    <lineage>
        <taxon>Bacteria</taxon>
        <taxon>Pseudomonadati</taxon>
        <taxon>Pseudomonadota</taxon>
        <taxon>Alphaproteobacteria</taxon>
        <taxon>Hyphomicrobiales</taxon>
        <taxon>Brucellaceae</taxon>
        <taxon>Brucella/Ochrobactrum group</taxon>
        <taxon>Ochrobactrum</taxon>
    </lineage>
</organism>
<reference evidence="1 2" key="1">
    <citation type="submission" date="2020-05" db="EMBL/GenBank/DDBJ databases">
        <title>Draft Genome Sequence of Ochrobactrum soli Isolated from Stable Fly Gut.</title>
        <authorList>
            <person name="Pileggi M.T."/>
            <person name="Vazhakkala L.J."/>
            <person name="Wong C.N."/>
        </authorList>
    </citation>
    <scope>NUCLEOTIDE SEQUENCE [LARGE SCALE GENOMIC DNA]</scope>
    <source>
        <strain evidence="1 2">MTP-C0764</strain>
    </source>
</reference>
<dbReference type="EMBL" id="JABFCY010000014">
    <property type="protein sequence ID" value="NNU62463.1"/>
    <property type="molecule type" value="Genomic_DNA"/>
</dbReference>
<dbReference type="AlphaFoldDB" id="A0A849KQA1"/>
<evidence type="ECO:0008006" key="3">
    <source>
        <dbReference type="Google" id="ProtNLM"/>
    </source>
</evidence>
<keyword evidence="2" id="KW-1185">Reference proteome</keyword>
<protein>
    <recommendedName>
        <fullName evidence="3">Integrase</fullName>
    </recommendedName>
</protein>
<dbReference type="GO" id="GO:0003677">
    <property type="term" value="F:DNA binding"/>
    <property type="evidence" value="ECO:0007669"/>
    <property type="project" value="InterPro"/>
</dbReference>
<dbReference type="InterPro" id="IPR011010">
    <property type="entry name" value="DNA_brk_join_enz"/>
</dbReference>
<dbReference type="Proteomes" id="UP000574931">
    <property type="component" value="Unassembled WGS sequence"/>
</dbReference>
<dbReference type="SUPFAM" id="SSF56349">
    <property type="entry name" value="DNA breaking-rejoining enzymes"/>
    <property type="match status" value="1"/>
</dbReference>
<evidence type="ECO:0000313" key="1">
    <source>
        <dbReference type="EMBL" id="NNU62463.1"/>
    </source>
</evidence>
<accession>A0A849KQA1</accession>
<name>A0A849KQA1_9HYPH</name>
<comment type="caution">
    <text evidence="1">The sequence shown here is derived from an EMBL/GenBank/DDBJ whole genome shotgun (WGS) entry which is preliminary data.</text>
</comment>
<gene>
    <name evidence="1" type="ORF">HKX02_19705</name>
</gene>
<proteinExistence type="predicted"/>
<sequence length="372" mass="42217">MGKVDIPYYVVKKGKYGYWQPTKVMKEAGFLPVRCGVDGPEAWKIAAEWNERWQRHRQGRAQDTSPRWPIGSIGEAFERYKKTEEWSKNKKPRTREEWERAWVRISPVFGDLPPTSPEISLETLSRFRAMIEANVSLREAWRTIKIWRALWNVCKGLNYTGQKNDPSSAISNRAPQPRSSSWREWEVVRLAKRAWREKYHGLAVTIALAWDTQFSPADLRKLTISGIEGKGIDRYFPVGRAKTGRSAIGTLGKRSLALMDAYLKASPCDVGAFLRNRSGAPYSRFTLPDDFAVIRELCFPGDKRTLADMRRSGAIEAQAGGATPAETAAKMANSISSANAIHKTYQPVDLTAVRQADAARRRGRQRMRDQNK</sequence>
<dbReference type="RefSeq" id="WP_171318912.1">
    <property type="nucleotide sequence ID" value="NZ_JABFCY010000014.1"/>
</dbReference>
<evidence type="ECO:0000313" key="2">
    <source>
        <dbReference type="Proteomes" id="UP000574931"/>
    </source>
</evidence>